<evidence type="ECO:0000313" key="3">
    <source>
        <dbReference type="EMBL" id="MEX6688792.1"/>
    </source>
</evidence>
<dbReference type="EMBL" id="JAULBC010000004">
    <property type="protein sequence ID" value="MEX6688792.1"/>
    <property type="molecule type" value="Genomic_DNA"/>
</dbReference>
<dbReference type="Pfam" id="PF02911">
    <property type="entry name" value="Formyl_trans_C"/>
    <property type="match status" value="1"/>
</dbReference>
<feature type="domain" description="Formyl transferase N-terminal" evidence="1">
    <location>
        <begin position="58"/>
        <end position="167"/>
    </location>
</feature>
<gene>
    <name evidence="3" type="ORF">QTN47_14895</name>
</gene>
<dbReference type="Proteomes" id="UP001560573">
    <property type="component" value="Unassembled WGS sequence"/>
</dbReference>
<sequence>MRILLLCNSDLLAMPAAIALRNRGELVAVGITEKSSKILMPALASIGIEGDSIHVLTRKNIESDLTRIITENEIDVVFVMTFSWKIPASVLTLPKKGCINFHFGLLPEYKGTDPVFWQLKNMEQKGGISIHVMTDEIDAGPVVLIDELPVIPGETYGIHCQRLGALNVNTTRKVLTLLEKDEVLPVIESDQSGTYCKAPTEQELTIHWKTQTADDIEWLINATNPRYGGATTNIRQMQVRILEVSPATVNIDPNNTQEIIPGTIVYADQVYGLIVACRDKQFLKVNIVSMQEGYLSGIKLFSLGFKPGEVFY</sequence>
<name>A0ABV3ZG15_9BACT</name>
<reference evidence="3 4" key="1">
    <citation type="submission" date="2023-07" db="EMBL/GenBank/DDBJ databases">
        <authorList>
            <person name="Lian W.-H."/>
        </authorList>
    </citation>
    <scope>NUCLEOTIDE SEQUENCE [LARGE SCALE GENOMIC DNA]</scope>
    <source>
        <strain evidence="3 4">SYSU DXS3180</strain>
    </source>
</reference>
<dbReference type="Gene3D" id="3.40.50.12230">
    <property type="match status" value="1"/>
</dbReference>
<protein>
    <submittedName>
        <fullName evidence="3">Formyltransferase family protein</fullName>
    </submittedName>
</protein>
<dbReference type="RefSeq" id="WP_369330201.1">
    <property type="nucleotide sequence ID" value="NZ_JAULBC010000004.1"/>
</dbReference>
<dbReference type="InterPro" id="IPR011034">
    <property type="entry name" value="Formyl_transferase-like_C_sf"/>
</dbReference>
<feature type="domain" description="Formyl transferase C-terminal" evidence="2">
    <location>
        <begin position="201"/>
        <end position="291"/>
    </location>
</feature>
<accession>A0ABV3ZG15</accession>
<dbReference type="SUPFAM" id="SSF50486">
    <property type="entry name" value="FMT C-terminal domain-like"/>
    <property type="match status" value="1"/>
</dbReference>
<dbReference type="InterPro" id="IPR002376">
    <property type="entry name" value="Formyl_transf_N"/>
</dbReference>
<dbReference type="InterPro" id="IPR001555">
    <property type="entry name" value="GART_AS"/>
</dbReference>
<comment type="caution">
    <text evidence="3">The sequence shown here is derived from an EMBL/GenBank/DDBJ whole genome shotgun (WGS) entry which is preliminary data.</text>
</comment>
<dbReference type="PANTHER" id="PTHR11138">
    <property type="entry name" value="METHIONYL-TRNA FORMYLTRANSFERASE"/>
    <property type="match status" value="1"/>
</dbReference>
<evidence type="ECO:0000259" key="2">
    <source>
        <dbReference type="Pfam" id="PF02911"/>
    </source>
</evidence>
<dbReference type="SUPFAM" id="SSF53328">
    <property type="entry name" value="Formyltransferase"/>
    <property type="match status" value="1"/>
</dbReference>
<dbReference type="InterPro" id="IPR005793">
    <property type="entry name" value="Formyl_trans_C"/>
</dbReference>
<dbReference type="Pfam" id="PF00551">
    <property type="entry name" value="Formyl_trans_N"/>
    <property type="match status" value="1"/>
</dbReference>
<evidence type="ECO:0000313" key="4">
    <source>
        <dbReference type="Proteomes" id="UP001560573"/>
    </source>
</evidence>
<keyword evidence="4" id="KW-1185">Reference proteome</keyword>
<evidence type="ECO:0000259" key="1">
    <source>
        <dbReference type="Pfam" id="PF00551"/>
    </source>
</evidence>
<dbReference type="PANTHER" id="PTHR11138:SF5">
    <property type="entry name" value="METHIONYL-TRNA FORMYLTRANSFERASE, MITOCHONDRIAL"/>
    <property type="match status" value="1"/>
</dbReference>
<proteinExistence type="predicted"/>
<dbReference type="PROSITE" id="PS00373">
    <property type="entry name" value="GART"/>
    <property type="match status" value="1"/>
</dbReference>
<dbReference type="InterPro" id="IPR036477">
    <property type="entry name" value="Formyl_transf_N_sf"/>
</dbReference>
<organism evidence="3 4">
    <name type="scientific">Danxiaibacter flavus</name>
    <dbReference type="NCBI Taxonomy" id="3049108"/>
    <lineage>
        <taxon>Bacteria</taxon>
        <taxon>Pseudomonadati</taxon>
        <taxon>Bacteroidota</taxon>
        <taxon>Chitinophagia</taxon>
        <taxon>Chitinophagales</taxon>
        <taxon>Chitinophagaceae</taxon>
        <taxon>Danxiaibacter</taxon>
    </lineage>
</organism>